<organism evidence="5 6">
    <name type="scientific">Zopfia rhizophila CBS 207.26</name>
    <dbReference type="NCBI Taxonomy" id="1314779"/>
    <lineage>
        <taxon>Eukaryota</taxon>
        <taxon>Fungi</taxon>
        <taxon>Dikarya</taxon>
        <taxon>Ascomycota</taxon>
        <taxon>Pezizomycotina</taxon>
        <taxon>Dothideomycetes</taxon>
        <taxon>Dothideomycetes incertae sedis</taxon>
        <taxon>Zopfiaceae</taxon>
        <taxon>Zopfia</taxon>
    </lineage>
</organism>
<dbReference type="AlphaFoldDB" id="A0A6A6DW34"/>
<keyword evidence="6" id="KW-1185">Reference proteome</keyword>
<keyword evidence="3" id="KW-0238">DNA-binding</keyword>
<dbReference type="PANTHER" id="PTHR47171">
    <property type="entry name" value="FARA-RELATED"/>
    <property type="match status" value="1"/>
</dbReference>
<evidence type="ECO:0000313" key="5">
    <source>
        <dbReference type="EMBL" id="KAF2183897.1"/>
    </source>
</evidence>
<evidence type="ECO:0000256" key="2">
    <source>
        <dbReference type="ARBA" id="ARBA00023015"/>
    </source>
</evidence>
<keyword evidence="4" id="KW-0804">Transcription</keyword>
<sequence>MTGGVLSEKRADYPMTSLRPAKAINHIFDELVEEEEILWCPSHLIPALFAATAVDVAMFESADRGIAAGRIAKFRLRISMVAMKELSAHWPVCGWVFRLFAKIIRDRHLATTDPTVAGDPRSPSDLMLEGLYSHSDLDSQPSMSLFDTTIEIGDIFSQFVSEMPE</sequence>
<dbReference type="OrthoDB" id="5121955at2759"/>
<dbReference type="Proteomes" id="UP000800200">
    <property type="component" value="Unassembled WGS sequence"/>
</dbReference>
<evidence type="ECO:0000313" key="6">
    <source>
        <dbReference type="Proteomes" id="UP000800200"/>
    </source>
</evidence>
<dbReference type="EMBL" id="ML994640">
    <property type="protein sequence ID" value="KAF2183897.1"/>
    <property type="molecule type" value="Genomic_DNA"/>
</dbReference>
<proteinExistence type="predicted"/>
<evidence type="ECO:0000256" key="4">
    <source>
        <dbReference type="ARBA" id="ARBA00023163"/>
    </source>
</evidence>
<dbReference type="GO" id="GO:0003677">
    <property type="term" value="F:DNA binding"/>
    <property type="evidence" value="ECO:0007669"/>
    <property type="project" value="UniProtKB-KW"/>
</dbReference>
<keyword evidence="2" id="KW-0805">Transcription regulation</keyword>
<gene>
    <name evidence="5" type="ORF">K469DRAFT_689645</name>
</gene>
<reference evidence="5" key="1">
    <citation type="journal article" date="2020" name="Stud. Mycol.">
        <title>101 Dothideomycetes genomes: a test case for predicting lifestyles and emergence of pathogens.</title>
        <authorList>
            <person name="Haridas S."/>
            <person name="Albert R."/>
            <person name="Binder M."/>
            <person name="Bloem J."/>
            <person name="Labutti K."/>
            <person name="Salamov A."/>
            <person name="Andreopoulos B."/>
            <person name="Baker S."/>
            <person name="Barry K."/>
            <person name="Bills G."/>
            <person name="Bluhm B."/>
            <person name="Cannon C."/>
            <person name="Castanera R."/>
            <person name="Culley D."/>
            <person name="Daum C."/>
            <person name="Ezra D."/>
            <person name="Gonzalez J."/>
            <person name="Henrissat B."/>
            <person name="Kuo A."/>
            <person name="Liang C."/>
            <person name="Lipzen A."/>
            <person name="Lutzoni F."/>
            <person name="Magnuson J."/>
            <person name="Mondo S."/>
            <person name="Nolan M."/>
            <person name="Ohm R."/>
            <person name="Pangilinan J."/>
            <person name="Park H.-J."/>
            <person name="Ramirez L."/>
            <person name="Alfaro M."/>
            <person name="Sun H."/>
            <person name="Tritt A."/>
            <person name="Yoshinaga Y."/>
            <person name="Zwiers L.-H."/>
            <person name="Turgeon B."/>
            <person name="Goodwin S."/>
            <person name="Spatafora J."/>
            <person name="Crous P."/>
            <person name="Grigoriev I."/>
        </authorList>
    </citation>
    <scope>NUCLEOTIDE SEQUENCE</scope>
    <source>
        <strain evidence="5">CBS 207.26</strain>
    </source>
</reference>
<evidence type="ECO:0000256" key="3">
    <source>
        <dbReference type="ARBA" id="ARBA00023125"/>
    </source>
</evidence>
<accession>A0A6A6DW34</accession>
<name>A0A6A6DW34_9PEZI</name>
<keyword evidence="1" id="KW-0862">Zinc</keyword>
<evidence type="ECO:0000256" key="1">
    <source>
        <dbReference type="ARBA" id="ARBA00022833"/>
    </source>
</evidence>
<dbReference type="InterPro" id="IPR052073">
    <property type="entry name" value="Amide_Lactam_Regulators"/>
</dbReference>
<dbReference type="PANTHER" id="PTHR47171:SF1">
    <property type="entry name" value="ZN(II)2CYS6 TRANSCRIPTION FACTOR (EUROFUNG)"/>
    <property type="match status" value="1"/>
</dbReference>
<protein>
    <submittedName>
        <fullName evidence="5">Uncharacterized protein</fullName>
    </submittedName>
</protein>